<evidence type="ECO:0000256" key="1">
    <source>
        <dbReference type="ARBA" id="ARBA00004377"/>
    </source>
</evidence>
<dbReference type="GO" id="GO:0015031">
    <property type="term" value="P:protein transport"/>
    <property type="evidence" value="ECO:0007669"/>
    <property type="project" value="InterPro"/>
</dbReference>
<evidence type="ECO:0000256" key="10">
    <source>
        <dbReference type="SAM" id="Coils"/>
    </source>
</evidence>
<accession>A0A0P1IRJ1</accession>
<dbReference type="Pfam" id="PF25994">
    <property type="entry name" value="HH_AprE"/>
    <property type="match status" value="1"/>
</dbReference>
<evidence type="ECO:0000256" key="2">
    <source>
        <dbReference type="ARBA" id="ARBA00009477"/>
    </source>
</evidence>
<dbReference type="NCBIfam" id="TIGR01843">
    <property type="entry name" value="type_I_hlyD"/>
    <property type="match status" value="1"/>
</dbReference>
<dbReference type="PANTHER" id="PTHR30386">
    <property type="entry name" value="MEMBRANE FUSION SUBUNIT OF EMRAB-TOLC MULTIDRUG EFFLUX PUMP"/>
    <property type="match status" value="1"/>
</dbReference>
<evidence type="ECO:0000256" key="8">
    <source>
        <dbReference type="ARBA" id="ARBA00023136"/>
    </source>
</evidence>
<dbReference type="InterPro" id="IPR058982">
    <property type="entry name" value="Beta-barrel_AprE"/>
</dbReference>
<keyword evidence="8 9" id="KW-0472">Membrane</keyword>
<feature type="domain" description="AprE-like beta-barrel" evidence="12">
    <location>
        <begin position="325"/>
        <end position="414"/>
    </location>
</feature>
<keyword evidence="6 9" id="KW-0812">Transmembrane</keyword>
<dbReference type="STRING" id="1715693.PH7735_04008"/>
<evidence type="ECO:0000256" key="3">
    <source>
        <dbReference type="ARBA" id="ARBA00022448"/>
    </source>
</evidence>
<keyword evidence="10" id="KW-0175">Coiled coil</keyword>
<keyword evidence="7 9" id="KW-1133">Transmembrane helix</keyword>
<proteinExistence type="inferred from homology"/>
<keyword evidence="5 9" id="KW-0997">Cell inner membrane</keyword>
<feature type="coiled-coil region" evidence="10">
    <location>
        <begin position="147"/>
        <end position="181"/>
    </location>
</feature>
<dbReference type="Pfam" id="PF26002">
    <property type="entry name" value="Beta-barrel_AprE"/>
    <property type="match status" value="1"/>
</dbReference>
<dbReference type="GeneID" id="83882972"/>
<dbReference type="Proteomes" id="UP000051870">
    <property type="component" value="Unassembled WGS sequence"/>
</dbReference>
<keyword evidence="14" id="KW-1185">Reference proteome</keyword>
<evidence type="ECO:0000259" key="11">
    <source>
        <dbReference type="Pfam" id="PF25994"/>
    </source>
</evidence>
<dbReference type="PRINTS" id="PR01490">
    <property type="entry name" value="RTXTOXIND"/>
</dbReference>
<organism evidence="13 14">
    <name type="scientific">Shimia thalassica</name>
    <dbReference type="NCBI Taxonomy" id="1715693"/>
    <lineage>
        <taxon>Bacteria</taxon>
        <taxon>Pseudomonadati</taxon>
        <taxon>Pseudomonadota</taxon>
        <taxon>Alphaproteobacteria</taxon>
        <taxon>Rhodobacterales</taxon>
        <taxon>Roseobacteraceae</taxon>
    </lineage>
</organism>
<feature type="domain" description="AprE-like long alpha-helical hairpin" evidence="11">
    <location>
        <begin position="94"/>
        <end position="280"/>
    </location>
</feature>
<dbReference type="InterPro" id="IPR058781">
    <property type="entry name" value="HH_AprE-like"/>
</dbReference>
<dbReference type="EMBL" id="CYTW01000007">
    <property type="protein sequence ID" value="CUK15126.1"/>
    <property type="molecule type" value="Genomic_DNA"/>
</dbReference>
<dbReference type="Gene3D" id="2.40.30.170">
    <property type="match status" value="1"/>
</dbReference>
<sequence>MSDAHDVKADWPVRKYMLIGMFGLFVLLGGFGVWSVMTEISGAIIAGGRIEVDRNRQVVQHLDGGVVEEILVDEGDTVKKGQTLITLDPTMLASNLLITESQLFELMARRGRLEAERDGETELVFDEELLRIAAKNPEILDIVEGQRRLFHARNESLEREVEQLGKRRAQIVNQIDGIEAQQASLGVQLELIVEELKDQNTLLEKGLAQSSRVLALQREEAELSGSVGELTATKAQAEGRVTEIDIEILKLNTRRREEAISRLRDLQYRELELAEQRRALIEQLARLEIKAPVSGIVYGLQVFTPKSVLRPADPVLFIVPQDRPLVIAAQVEPIHIEQIYIGQEVIVRFSSLDQRNTPELYGTVTSVSPDSFEDQATGAAYYRAEIQLPEGELAKLPENVTLIPGMPAESFLRTDDRTPIAYLLKPLADYFTKAFRES</sequence>
<dbReference type="Gene3D" id="2.40.50.100">
    <property type="match status" value="1"/>
</dbReference>
<evidence type="ECO:0000313" key="13">
    <source>
        <dbReference type="EMBL" id="CUK15126.1"/>
    </source>
</evidence>
<keyword evidence="3 9" id="KW-0813">Transport</keyword>
<evidence type="ECO:0000256" key="7">
    <source>
        <dbReference type="ARBA" id="ARBA00022989"/>
    </source>
</evidence>
<evidence type="ECO:0000256" key="4">
    <source>
        <dbReference type="ARBA" id="ARBA00022475"/>
    </source>
</evidence>
<evidence type="ECO:0000259" key="12">
    <source>
        <dbReference type="Pfam" id="PF26002"/>
    </source>
</evidence>
<feature type="transmembrane region" description="Helical" evidence="9">
    <location>
        <begin position="16"/>
        <end position="37"/>
    </location>
</feature>
<dbReference type="PANTHER" id="PTHR30386:SF17">
    <property type="entry name" value="ALKALINE PROTEASE SECRETION PROTEIN APRE"/>
    <property type="match status" value="1"/>
</dbReference>
<keyword evidence="4 9" id="KW-1003">Cell membrane</keyword>
<evidence type="ECO:0000256" key="5">
    <source>
        <dbReference type="ARBA" id="ARBA00022519"/>
    </source>
</evidence>
<dbReference type="InterPro" id="IPR010129">
    <property type="entry name" value="T1SS_HlyD"/>
</dbReference>
<dbReference type="AlphaFoldDB" id="A0A0P1IRJ1"/>
<dbReference type="RefSeq" id="WP_058313154.1">
    <property type="nucleotide sequence ID" value="NZ_CYTW01000007.1"/>
</dbReference>
<reference evidence="14" key="1">
    <citation type="submission" date="2015-09" db="EMBL/GenBank/DDBJ databases">
        <authorList>
            <person name="Rodrigo-Torres Lidia"/>
            <person name="Arahal R.David."/>
        </authorList>
    </citation>
    <scope>NUCLEOTIDE SEQUENCE [LARGE SCALE GENOMIC DNA]</scope>
    <source>
        <strain evidence="14">CECT 7735</strain>
    </source>
</reference>
<comment type="subcellular location">
    <subcellularLocation>
        <location evidence="1 9">Cell inner membrane</location>
        <topology evidence="1 9">Single-pass membrane protein</topology>
    </subcellularLocation>
</comment>
<gene>
    <name evidence="13" type="primary">prsE_2</name>
    <name evidence="13" type="ORF">PH7735_04008</name>
</gene>
<dbReference type="InterPro" id="IPR050739">
    <property type="entry name" value="MFP"/>
</dbReference>
<dbReference type="GO" id="GO:0005886">
    <property type="term" value="C:plasma membrane"/>
    <property type="evidence" value="ECO:0007669"/>
    <property type="project" value="UniProtKB-SubCell"/>
</dbReference>
<comment type="similarity">
    <text evidence="2 9">Belongs to the membrane fusion protein (MFP) (TC 8.A.1) family.</text>
</comment>
<evidence type="ECO:0000256" key="6">
    <source>
        <dbReference type="ARBA" id="ARBA00022692"/>
    </source>
</evidence>
<name>A0A0P1IRJ1_9RHOB</name>
<protein>
    <recommendedName>
        <fullName evidence="9">Membrane fusion protein (MFP) family protein</fullName>
    </recommendedName>
</protein>
<evidence type="ECO:0000256" key="9">
    <source>
        <dbReference type="RuleBase" id="RU365093"/>
    </source>
</evidence>
<evidence type="ECO:0000313" key="14">
    <source>
        <dbReference type="Proteomes" id="UP000051870"/>
    </source>
</evidence>